<feature type="region of interest" description="Disordered" evidence="1">
    <location>
        <begin position="180"/>
        <end position="236"/>
    </location>
</feature>
<dbReference type="AlphaFoldDB" id="A0A0G4IF12"/>
<gene>
    <name evidence="2" type="ORF">Cvel_13830</name>
</gene>
<reference evidence="2" key="1">
    <citation type="submission" date="2014-11" db="EMBL/GenBank/DDBJ databases">
        <authorList>
            <person name="Otto D Thomas"/>
            <person name="Naeem Raeece"/>
        </authorList>
    </citation>
    <scope>NUCLEOTIDE SEQUENCE</scope>
</reference>
<dbReference type="InterPro" id="IPR013783">
    <property type="entry name" value="Ig-like_fold"/>
</dbReference>
<dbReference type="EMBL" id="CDMZ01005910">
    <property type="protein sequence ID" value="CEM55791.1"/>
    <property type="molecule type" value="Genomic_DNA"/>
</dbReference>
<dbReference type="SUPFAM" id="SSF49452">
    <property type="entry name" value="Starch-binding domain-like"/>
    <property type="match status" value="1"/>
</dbReference>
<dbReference type="InterPro" id="IPR013784">
    <property type="entry name" value="Carb-bd-like_fold"/>
</dbReference>
<sequence length="772" mass="79571">MVETARGGVVLFACTGVEPREGQRLIVVGSSSELGEGNASRGIPLHRVKNPAFPGVWMSFPMRHSACSHLRFQFALASPGADTLEWSVSACGGANSGATLTDAHQQSSAVASSLTPEAAPTYNRSEDCCGCVWEPLGCGVREVGVVDGGLVLFGGRWGERETQVTPLTWEDIVLAQQQLEEETSPAVSSELDTEKESEQEGRQGSENKSVTAISQSSSMCASSKREGGKGEEKGCGVAAQSEGDFAVSRGGQEGGGRVRLQQVDIDMSLYDSAETEGISLSGGHVKTSLSPVLQKKKRGNEVMGERERDEKSDQVLRFGPAALNERGWVRGEEGDRLGGKGAESVNGLRGTGCPGLFLGESRGAEGEPLCPSAVCEGPKRRRLSLISPAVSDSQYDMIGSEEALVTGEGVAVFPFASVAQQQSFLPSQKRSLSRGTFTHCLEVQSTAVPRERQAVCGLSEGGMERALTTGEKTGDVWQHSVGREGSTGCLGGCEKRGGKGKGRAPRRGEEGQIPNCPLSARAGGFVVDAGSVGERACVSTAGNETSARIVEGRASVSMAAFARSARSAEGGAFVGTAGSALDVETVEGATSVCTADGVIGARSVEVVAFVSTVGSVISARSAAGRVFVSTVDGARSARSAEGRVSVSTAGSVAIVGIVEGRVSVSTVAFVVDAKIVEGRASVNTAGSEISARTVGGRVSVNTAGSVAIVGIVEGRASVSTVGSETSARSAGERASVSIGRTPDTARNASSSLLFLLDLFSHPFSLFAIDLCP</sequence>
<dbReference type="PhylomeDB" id="A0A0G4IF12"/>
<evidence type="ECO:0000313" key="2">
    <source>
        <dbReference type="EMBL" id="CEM55791.1"/>
    </source>
</evidence>
<proteinExistence type="predicted"/>
<dbReference type="Gene3D" id="2.60.40.10">
    <property type="entry name" value="Immunoglobulins"/>
    <property type="match status" value="1"/>
</dbReference>
<accession>A0A0G4IF12</accession>
<protein>
    <submittedName>
        <fullName evidence="2">Uncharacterized protein</fullName>
    </submittedName>
</protein>
<dbReference type="VEuPathDB" id="CryptoDB:Cvel_13830"/>
<feature type="compositionally biased region" description="Basic and acidic residues" evidence="1">
    <location>
        <begin position="223"/>
        <end position="234"/>
    </location>
</feature>
<evidence type="ECO:0000256" key="1">
    <source>
        <dbReference type="SAM" id="MobiDB-lite"/>
    </source>
</evidence>
<organism evidence="2">
    <name type="scientific">Chromera velia CCMP2878</name>
    <dbReference type="NCBI Taxonomy" id="1169474"/>
    <lineage>
        <taxon>Eukaryota</taxon>
        <taxon>Sar</taxon>
        <taxon>Alveolata</taxon>
        <taxon>Colpodellida</taxon>
        <taxon>Chromeraceae</taxon>
        <taxon>Chromera</taxon>
    </lineage>
</organism>
<feature type="region of interest" description="Disordered" evidence="1">
    <location>
        <begin position="494"/>
        <end position="515"/>
    </location>
</feature>
<name>A0A0G4IF12_9ALVE</name>
<feature type="compositionally biased region" description="Basic and acidic residues" evidence="1">
    <location>
        <begin position="192"/>
        <end position="205"/>
    </location>
</feature>
<dbReference type="GO" id="GO:2001070">
    <property type="term" value="F:starch binding"/>
    <property type="evidence" value="ECO:0007669"/>
    <property type="project" value="InterPro"/>
</dbReference>